<evidence type="ECO:0000256" key="1">
    <source>
        <dbReference type="SAM" id="SignalP"/>
    </source>
</evidence>
<feature type="signal peptide" evidence="1">
    <location>
        <begin position="1"/>
        <end position="19"/>
    </location>
</feature>
<reference evidence="2 3" key="1">
    <citation type="submission" date="2016-11" db="EMBL/GenBank/DDBJ databases">
        <authorList>
            <person name="Jaros S."/>
            <person name="Januszkiewicz K."/>
            <person name="Wedrychowicz H."/>
        </authorList>
    </citation>
    <scope>NUCLEOTIDE SEQUENCE [LARGE SCALE GENOMIC DNA]</scope>
    <source>
        <strain evidence="2 3">DSM 15929</strain>
    </source>
</reference>
<name>A0A1M6MI14_9FIRM</name>
<protein>
    <recommendedName>
        <fullName evidence="4">Lipoprotein</fullName>
    </recommendedName>
</protein>
<dbReference type="PROSITE" id="PS51257">
    <property type="entry name" value="PROKAR_LIPOPROTEIN"/>
    <property type="match status" value="1"/>
</dbReference>
<accession>A0A1M6MI14</accession>
<evidence type="ECO:0000313" key="2">
    <source>
        <dbReference type="EMBL" id="SHJ82933.1"/>
    </source>
</evidence>
<dbReference type="EMBL" id="FRAC01000007">
    <property type="protein sequence ID" value="SHJ82933.1"/>
    <property type="molecule type" value="Genomic_DNA"/>
</dbReference>
<keyword evidence="3" id="KW-1185">Reference proteome</keyword>
<gene>
    <name evidence="2" type="ORF">SAMN02745136_01012</name>
</gene>
<dbReference type="Proteomes" id="UP000184386">
    <property type="component" value="Unassembled WGS sequence"/>
</dbReference>
<evidence type="ECO:0000313" key="3">
    <source>
        <dbReference type="Proteomes" id="UP000184386"/>
    </source>
</evidence>
<sequence length="258" mass="29368">MTKYMKVGILIMAISMSMAGLTGCKMAKDKIENKIEDNLKVEIGEEFKVFWLQGSNFDTEYKAYVSPVSNQEIRFTVFADKDGKLDGSYKSSYYTAKVWNDFAQEIINEFDVNGLEAFCKAEAGPATEEEMSIVPEVTSLDTTVKEYLELIPNCEFGIYVILNESDAMNKETLNKIVKVLEKENEIYPGISIYAKFYFYDEEGYKKTKDYFKSTVHPSSTVLKENNLKYSLNNGIKDGMVNYSVQEMLETLGESNVTQ</sequence>
<evidence type="ECO:0008006" key="4">
    <source>
        <dbReference type="Google" id="ProtNLM"/>
    </source>
</evidence>
<dbReference type="AlphaFoldDB" id="A0A1M6MI14"/>
<feature type="chain" id="PRO_5039632212" description="Lipoprotein" evidence="1">
    <location>
        <begin position="20"/>
        <end position="258"/>
    </location>
</feature>
<dbReference type="RefSeq" id="WP_073273521.1">
    <property type="nucleotide sequence ID" value="NZ_FRAC01000007.1"/>
</dbReference>
<keyword evidence="1" id="KW-0732">Signal</keyword>
<organism evidence="2 3">
    <name type="scientific">Anaerocolumna jejuensis DSM 15929</name>
    <dbReference type="NCBI Taxonomy" id="1121322"/>
    <lineage>
        <taxon>Bacteria</taxon>
        <taxon>Bacillati</taxon>
        <taxon>Bacillota</taxon>
        <taxon>Clostridia</taxon>
        <taxon>Lachnospirales</taxon>
        <taxon>Lachnospiraceae</taxon>
        <taxon>Anaerocolumna</taxon>
    </lineage>
</organism>
<dbReference type="STRING" id="1121322.SAMN02745136_01012"/>
<proteinExistence type="predicted"/>
<dbReference type="OrthoDB" id="9818526at2"/>